<feature type="non-terminal residue" evidence="2">
    <location>
        <position position="63"/>
    </location>
</feature>
<dbReference type="Gene3D" id="1.10.287.110">
    <property type="entry name" value="DnaJ domain"/>
    <property type="match status" value="1"/>
</dbReference>
<dbReference type="SUPFAM" id="SSF46565">
    <property type="entry name" value="Chaperone J-domain"/>
    <property type="match status" value="1"/>
</dbReference>
<feature type="domain" description="J" evidence="1">
    <location>
        <begin position="1"/>
        <end position="63"/>
    </location>
</feature>
<dbReference type="SMART" id="SM00271">
    <property type="entry name" value="DnaJ"/>
    <property type="match status" value="1"/>
</dbReference>
<dbReference type="PANTHER" id="PTHR44873">
    <property type="entry name" value="DNAJ HOMOLOG SUBFAMILY C MEMBER 30, MITOCHONDRIAL"/>
    <property type="match status" value="1"/>
</dbReference>
<dbReference type="CDD" id="cd06257">
    <property type="entry name" value="DnaJ"/>
    <property type="match status" value="1"/>
</dbReference>
<dbReference type="EMBL" id="DS985259">
    <property type="protein sequence ID" value="EDV20495.1"/>
    <property type="molecule type" value="Genomic_DNA"/>
</dbReference>
<dbReference type="AlphaFoldDB" id="B3S9L4"/>
<dbReference type="InterPro" id="IPR036869">
    <property type="entry name" value="J_dom_sf"/>
</dbReference>
<dbReference type="GeneID" id="6758195"/>
<dbReference type="STRING" id="10228.B3S9L4"/>
<protein>
    <recommendedName>
        <fullName evidence="1">J domain-containing protein</fullName>
    </recommendedName>
</protein>
<dbReference type="OMA" id="FIVINEA"/>
<dbReference type="OrthoDB" id="376357at2759"/>
<evidence type="ECO:0000313" key="2">
    <source>
        <dbReference type="EMBL" id="EDV20495.1"/>
    </source>
</evidence>
<name>B3S9L4_TRIAD</name>
<feature type="non-terminal residue" evidence="2">
    <location>
        <position position="1"/>
    </location>
</feature>
<dbReference type="eggNOG" id="KOG0691">
    <property type="taxonomic scope" value="Eukaryota"/>
</dbReference>
<dbReference type="Pfam" id="PF00226">
    <property type="entry name" value="DnaJ"/>
    <property type="match status" value="1"/>
</dbReference>
<evidence type="ECO:0000259" key="1">
    <source>
        <dbReference type="PROSITE" id="PS50076"/>
    </source>
</evidence>
<dbReference type="CTD" id="6758195"/>
<reference evidence="2 3" key="1">
    <citation type="journal article" date="2008" name="Nature">
        <title>The Trichoplax genome and the nature of placozoans.</title>
        <authorList>
            <person name="Srivastava M."/>
            <person name="Begovic E."/>
            <person name="Chapman J."/>
            <person name="Putnam N.H."/>
            <person name="Hellsten U."/>
            <person name="Kawashima T."/>
            <person name="Kuo A."/>
            <person name="Mitros T."/>
            <person name="Salamov A."/>
            <person name="Carpenter M.L."/>
            <person name="Signorovitch A.Y."/>
            <person name="Moreno M.A."/>
            <person name="Kamm K."/>
            <person name="Grimwood J."/>
            <person name="Schmutz J."/>
            <person name="Shapiro H."/>
            <person name="Grigoriev I.V."/>
            <person name="Buss L.W."/>
            <person name="Schierwater B."/>
            <person name="Dellaporta S.L."/>
            <person name="Rokhsar D.S."/>
        </authorList>
    </citation>
    <scope>NUCLEOTIDE SEQUENCE [LARGE SCALE GENOMIC DNA]</scope>
    <source>
        <strain evidence="2 3">Grell-BS-1999</strain>
    </source>
</reference>
<dbReference type="PANTHER" id="PTHR44873:SF1">
    <property type="entry name" value="DNAJ HOMOLOG SUBFAMILY C MEMBER 30, MITOCHONDRIAL"/>
    <property type="match status" value="1"/>
</dbReference>
<dbReference type="InParanoid" id="B3S9L4"/>
<dbReference type="PhylomeDB" id="B3S9L4"/>
<dbReference type="RefSeq" id="XP_002116921.1">
    <property type="nucleotide sequence ID" value="XM_002116885.1"/>
</dbReference>
<sequence>YYYVLGISPSATQAEIKASYYRLCKKYHPDVIGSSLVDHNKFTEITEAYSVLASVELRRKYDR</sequence>
<gene>
    <name evidence="2" type="ORF">TRIADDRAFT_9023</name>
</gene>
<accession>B3S9L4</accession>
<evidence type="ECO:0000313" key="3">
    <source>
        <dbReference type="Proteomes" id="UP000009022"/>
    </source>
</evidence>
<proteinExistence type="predicted"/>
<dbReference type="PRINTS" id="PR00625">
    <property type="entry name" value="JDOMAIN"/>
</dbReference>
<dbReference type="InterPro" id="IPR001623">
    <property type="entry name" value="DnaJ_domain"/>
</dbReference>
<dbReference type="PROSITE" id="PS50076">
    <property type="entry name" value="DNAJ_2"/>
    <property type="match status" value="1"/>
</dbReference>
<dbReference type="HOGENOM" id="CLU_017633_18_2_1"/>
<keyword evidence="3" id="KW-1185">Reference proteome</keyword>
<dbReference type="KEGG" id="tad:TRIADDRAFT_9023"/>
<dbReference type="Proteomes" id="UP000009022">
    <property type="component" value="Unassembled WGS sequence"/>
</dbReference>
<organism evidence="2 3">
    <name type="scientific">Trichoplax adhaerens</name>
    <name type="common">Trichoplax reptans</name>
    <dbReference type="NCBI Taxonomy" id="10228"/>
    <lineage>
        <taxon>Eukaryota</taxon>
        <taxon>Metazoa</taxon>
        <taxon>Placozoa</taxon>
        <taxon>Uniplacotomia</taxon>
        <taxon>Trichoplacea</taxon>
        <taxon>Trichoplacidae</taxon>
        <taxon>Trichoplax</taxon>
    </lineage>
</organism>
<dbReference type="InterPro" id="IPR053025">
    <property type="entry name" value="Mito_ATP_Synthase-Asso"/>
</dbReference>